<protein>
    <recommendedName>
        <fullName evidence="4 7">Flagellar hook-associated protein 1</fullName>
        <shortName evidence="7">HAP1</shortName>
    </recommendedName>
</protein>
<evidence type="ECO:0000256" key="7">
    <source>
        <dbReference type="RuleBase" id="RU362065"/>
    </source>
</evidence>
<dbReference type="PANTHER" id="PTHR30033:SF1">
    <property type="entry name" value="FLAGELLAR HOOK-ASSOCIATED PROTEIN 1"/>
    <property type="match status" value="1"/>
</dbReference>
<dbReference type="InterPro" id="IPR010930">
    <property type="entry name" value="Flg_bb/hook_C_dom"/>
</dbReference>
<dbReference type="GO" id="GO:0044780">
    <property type="term" value="P:bacterial-type flagellum assembly"/>
    <property type="evidence" value="ECO:0007669"/>
    <property type="project" value="InterPro"/>
</dbReference>
<dbReference type="GO" id="GO:0009424">
    <property type="term" value="C:bacterial-type flagellum hook"/>
    <property type="evidence" value="ECO:0007669"/>
    <property type="project" value="UniProtKB-UniRule"/>
</dbReference>
<comment type="similarity">
    <text evidence="3 7">Belongs to the flagella basal body rod proteins family.</text>
</comment>
<keyword evidence="10" id="KW-0966">Cell projection</keyword>
<accession>A0A1I4YAN5</accession>
<comment type="subcellular location">
    <subcellularLocation>
        <location evidence="1 7">Bacterial flagellum</location>
    </subcellularLocation>
    <subcellularLocation>
        <location evidence="2 7">Secreted</location>
    </subcellularLocation>
</comment>
<evidence type="ECO:0000256" key="5">
    <source>
        <dbReference type="ARBA" id="ARBA00022525"/>
    </source>
</evidence>
<evidence type="ECO:0000259" key="8">
    <source>
        <dbReference type="Pfam" id="PF06429"/>
    </source>
</evidence>
<proteinExistence type="inferred from homology"/>
<dbReference type="AlphaFoldDB" id="A0A1I4YAN5"/>
<evidence type="ECO:0000259" key="9">
    <source>
        <dbReference type="Pfam" id="PF22638"/>
    </source>
</evidence>
<sequence length="456" mass="49591">MSLSDIGFSGVQAARSGLNATAMNLANIMTPGYSRQRSEQQSVGPADNNRLNSGGGVEVIGIRRMADMYRSAQVWQSNSETQYFNQTQSWLTSLETFVSSASGELNSSLDSFFDSLNAASTKADDLALRQDVLAQAKSLARRFSNTQHFLQSQWSDTGNQQRTLVQSINQYSAGIAKFNESIVQTEAAGGNTNILRDQRDELVKSLSSHIAVHVNESDKGEYQITLADGQPLVSGGEAGRLEIKSGNSAQNELWLNFSHSQLREDTSCGGDLGALFDYQQQMLKPIYSALQGMAHNLADAFNEQQAKGFDLNGNPGEPLFTFNSNNQQGMLQVTDLSRGALAFSSESGEIGDNRNLLALIAIKDQQMDIPGLGKLSLGNASAMLINEVGTQSSQNQNEQRAAQSQLDIAQQQRDSVSQVDNQEENLNLMAYIQAYQGNMKVIATGDELLRSVLALF</sequence>
<gene>
    <name evidence="7" type="primary">flgK</name>
    <name evidence="10" type="ORF">SAMN05216516_1066</name>
</gene>
<name>A0A1I4YAN5_9GAMM</name>
<dbReference type="NCBIfam" id="TIGR02492">
    <property type="entry name" value="flgK_ends"/>
    <property type="match status" value="1"/>
</dbReference>
<dbReference type="Pfam" id="PF22638">
    <property type="entry name" value="FlgK_D1"/>
    <property type="match status" value="1"/>
</dbReference>
<dbReference type="STRING" id="1367852.SAMN05216516_1066"/>
<dbReference type="Proteomes" id="UP000242222">
    <property type="component" value="Unassembled WGS sequence"/>
</dbReference>
<dbReference type="InterPro" id="IPR053927">
    <property type="entry name" value="FlgK_helical"/>
</dbReference>
<keyword evidence="5 7" id="KW-0964">Secreted</keyword>
<feature type="domain" description="Flagellar basal-body/hook protein C-terminal" evidence="8">
    <location>
        <begin position="410"/>
        <end position="454"/>
    </location>
</feature>
<dbReference type="GO" id="GO:0005198">
    <property type="term" value="F:structural molecule activity"/>
    <property type="evidence" value="ECO:0007669"/>
    <property type="project" value="UniProtKB-UniRule"/>
</dbReference>
<keyword evidence="11" id="KW-1185">Reference proteome</keyword>
<dbReference type="SUPFAM" id="SSF64518">
    <property type="entry name" value="Phase 1 flagellin"/>
    <property type="match status" value="1"/>
</dbReference>
<keyword evidence="10" id="KW-0969">Cilium</keyword>
<evidence type="ECO:0000256" key="4">
    <source>
        <dbReference type="ARBA" id="ARBA00016244"/>
    </source>
</evidence>
<reference evidence="11" key="1">
    <citation type="submission" date="2016-10" db="EMBL/GenBank/DDBJ databases">
        <authorList>
            <person name="Varghese N."/>
            <person name="Submissions S."/>
        </authorList>
    </citation>
    <scope>NUCLEOTIDE SEQUENCE [LARGE SCALE GENOMIC DNA]</scope>
    <source>
        <strain evidence="11">N6PO6</strain>
    </source>
</reference>
<dbReference type="EMBL" id="FOVC01000006">
    <property type="protein sequence ID" value="SFN35058.1"/>
    <property type="molecule type" value="Genomic_DNA"/>
</dbReference>
<dbReference type="OrthoDB" id="9802553at2"/>
<dbReference type="PRINTS" id="PR01005">
    <property type="entry name" value="FLGHOOKAP1"/>
</dbReference>
<dbReference type="RefSeq" id="WP_092877672.1">
    <property type="nucleotide sequence ID" value="NZ_FOVC01000006.1"/>
</dbReference>
<evidence type="ECO:0000313" key="11">
    <source>
        <dbReference type="Proteomes" id="UP000242222"/>
    </source>
</evidence>
<keyword evidence="6 7" id="KW-0975">Bacterial flagellum</keyword>
<organism evidence="10 11">
    <name type="scientific">Izhakiella capsodis</name>
    <dbReference type="NCBI Taxonomy" id="1367852"/>
    <lineage>
        <taxon>Bacteria</taxon>
        <taxon>Pseudomonadati</taxon>
        <taxon>Pseudomonadota</taxon>
        <taxon>Gammaproteobacteria</taxon>
        <taxon>Enterobacterales</taxon>
        <taxon>Erwiniaceae</taxon>
        <taxon>Izhakiella</taxon>
    </lineage>
</organism>
<evidence type="ECO:0000256" key="6">
    <source>
        <dbReference type="ARBA" id="ARBA00023143"/>
    </source>
</evidence>
<keyword evidence="10" id="KW-0282">Flagellum</keyword>
<evidence type="ECO:0000256" key="2">
    <source>
        <dbReference type="ARBA" id="ARBA00004613"/>
    </source>
</evidence>
<dbReference type="Pfam" id="PF06429">
    <property type="entry name" value="Flg_bbr_C"/>
    <property type="match status" value="1"/>
</dbReference>
<evidence type="ECO:0000256" key="3">
    <source>
        <dbReference type="ARBA" id="ARBA00009677"/>
    </source>
</evidence>
<dbReference type="InterPro" id="IPR002371">
    <property type="entry name" value="FlgK"/>
</dbReference>
<dbReference type="PANTHER" id="PTHR30033">
    <property type="entry name" value="FLAGELLAR HOOK-ASSOCIATED PROTEIN 1"/>
    <property type="match status" value="1"/>
</dbReference>
<evidence type="ECO:0000313" key="10">
    <source>
        <dbReference type="EMBL" id="SFN35058.1"/>
    </source>
</evidence>
<dbReference type="GO" id="GO:0005576">
    <property type="term" value="C:extracellular region"/>
    <property type="evidence" value="ECO:0007669"/>
    <property type="project" value="UniProtKB-SubCell"/>
</dbReference>
<evidence type="ECO:0000256" key="1">
    <source>
        <dbReference type="ARBA" id="ARBA00004365"/>
    </source>
</evidence>
<feature type="domain" description="Flagellar hook-associated protein FlgK helical" evidence="9">
    <location>
        <begin position="92"/>
        <end position="320"/>
    </location>
</feature>